<dbReference type="EC" id="2.6.1.19" evidence="3"/>
<evidence type="ECO:0000256" key="8">
    <source>
        <dbReference type="ARBA" id="ARBA00030204"/>
    </source>
</evidence>
<comment type="similarity">
    <text evidence="2 11">Belongs to the class-III pyridoxal-phosphate-dependent aminotransferase family.</text>
</comment>
<reference evidence="12 13" key="1">
    <citation type="submission" date="2020-05" db="EMBL/GenBank/DDBJ databases">
        <title>Ceratocystis lukuohia genome.</title>
        <authorList>
            <person name="Harrington T.C."/>
            <person name="Kim K."/>
            <person name="Mayers C.G."/>
        </authorList>
    </citation>
    <scope>NUCLEOTIDE SEQUENCE [LARGE SCALE GENOMIC DNA]</scope>
    <source>
        <strain evidence="12 13">C4212</strain>
    </source>
</reference>
<keyword evidence="5 12" id="KW-0032">Aminotransferase</keyword>
<gene>
    <name evidence="12" type="ORF">HOO65_080442</name>
</gene>
<dbReference type="PANTHER" id="PTHR43206:SF1">
    <property type="entry name" value="4-AMINOBUTYRATE AMINOTRANSFERASE, MITOCHONDRIAL"/>
    <property type="match status" value="1"/>
</dbReference>
<evidence type="ECO:0000256" key="2">
    <source>
        <dbReference type="ARBA" id="ARBA00008954"/>
    </source>
</evidence>
<comment type="caution">
    <text evidence="12">The sequence shown here is derived from an EMBL/GenBank/DDBJ whole genome shotgun (WGS) entry which is preliminary data.</text>
</comment>
<evidence type="ECO:0000256" key="4">
    <source>
        <dbReference type="ARBA" id="ARBA00018543"/>
    </source>
</evidence>
<dbReference type="InterPro" id="IPR005814">
    <property type="entry name" value="Aminotrans_3"/>
</dbReference>
<dbReference type="InterPro" id="IPR015421">
    <property type="entry name" value="PyrdxlP-dep_Trfase_major"/>
</dbReference>
<evidence type="ECO:0000256" key="9">
    <source>
        <dbReference type="ARBA" id="ARBA00031787"/>
    </source>
</evidence>
<evidence type="ECO:0000313" key="13">
    <source>
        <dbReference type="Proteomes" id="UP001610728"/>
    </source>
</evidence>
<evidence type="ECO:0000256" key="7">
    <source>
        <dbReference type="ARBA" id="ARBA00022898"/>
    </source>
</evidence>
<evidence type="ECO:0000256" key="10">
    <source>
        <dbReference type="ARBA" id="ARBA00048021"/>
    </source>
</evidence>
<dbReference type="SUPFAM" id="SSF53383">
    <property type="entry name" value="PLP-dependent transferases"/>
    <property type="match status" value="1"/>
</dbReference>
<dbReference type="RefSeq" id="XP_070856672.1">
    <property type="nucleotide sequence ID" value="XM_071004253.1"/>
</dbReference>
<dbReference type="PIRSF" id="PIRSF000521">
    <property type="entry name" value="Transaminase_4ab_Lys_Orn"/>
    <property type="match status" value="1"/>
</dbReference>
<accession>A0ABR4MB42</accession>
<dbReference type="EMBL" id="JABSNW010000008">
    <property type="protein sequence ID" value="KAL2885492.1"/>
    <property type="molecule type" value="Genomic_DNA"/>
</dbReference>
<keyword evidence="6" id="KW-0808">Transferase</keyword>
<evidence type="ECO:0000313" key="12">
    <source>
        <dbReference type="EMBL" id="KAL2885492.1"/>
    </source>
</evidence>
<dbReference type="PANTHER" id="PTHR43206">
    <property type="entry name" value="AMINOTRANSFERASE"/>
    <property type="match status" value="1"/>
</dbReference>
<organism evidence="12 13">
    <name type="scientific">Ceratocystis lukuohia</name>
    <dbReference type="NCBI Taxonomy" id="2019550"/>
    <lineage>
        <taxon>Eukaryota</taxon>
        <taxon>Fungi</taxon>
        <taxon>Dikarya</taxon>
        <taxon>Ascomycota</taxon>
        <taxon>Pezizomycotina</taxon>
        <taxon>Sordariomycetes</taxon>
        <taxon>Hypocreomycetidae</taxon>
        <taxon>Microascales</taxon>
        <taxon>Ceratocystidaceae</taxon>
        <taxon>Ceratocystis</taxon>
    </lineage>
</organism>
<dbReference type="Pfam" id="PF00202">
    <property type="entry name" value="Aminotran_3"/>
    <property type="match status" value="1"/>
</dbReference>
<dbReference type="CDD" id="cd00610">
    <property type="entry name" value="OAT_like"/>
    <property type="match status" value="1"/>
</dbReference>
<proteinExistence type="inferred from homology"/>
<dbReference type="InterPro" id="IPR015422">
    <property type="entry name" value="PyrdxlP-dep_Trfase_small"/>
</dbReference>
<evidence type="ECO:0000256" key="1">
    <source>
        <dbReference type="ARBA" id="ARBA00001933"/>
    </source>
</evidence>
<evidence type="ECO:0000256" key="5">
    <source>
        <dbReference type="ARBA" id="ARBA00022576"/>
    </source>
</evidence>
<comment type="cofactor">
    <cofactor evidence="1">
        <name>pyridoxal 5'-phosphate</name>
        <dbReference type="ChEBI" id="CHEBI:597326"/>
    </cofactor>
</comment>
<evidence type="ECO:0000256" key="11">
    <source>
        <dbReference type="RuleBase" id="RU003560"/>
    </source>
</evidence>
<dbReference type="GeneID" id="98121178"/>
<protein>
    <recommendedName>
        <fullName evidence="4">4-aminobutyrate aminotransferase</fullName>
        <ecNumber evidence="3">2.6.1.19</ecNumber>
    </recommendedName>
    <alternativeName>
        <fullName evidence="9">GABA aminotransferase</fullName>
    </alternativeName>
    <alternativeName>
        <fullName evidence="8">Gamma-amino-N-butyrate transaminase</fullName>
    </alternativeName>
</protein>
<name>A0ABR4MB42_9PEZI</name>
<dbReference type="Gene3D" id="3.90.1150.10">
    <property type="entry name" value="Aspartate Aminotransferase, domain 1"/>
    <property type="match status" value="1"/>
</dbReference>
<dbReference type="Proteomes" id="UP001610728">
    <property type="component" value="Unassembled WGS sequence"/>
</dbReference>
<comment type="catalytic activity">
    <reaction evidence="10">
        <text>4-aminobutanoate + 2-oxoglutarate = succinate semialdehyde + L-glutamate</text>
        <dbReference type="Rhea" id="RHEA:23352"/>
        <dbReference type="ChEBI" id="CHEBI:16810"/>
        <dbReference type="ChEBI" id="CHEBI:29985"/>
        <dbReference type="ChEBI" id="CHEBI:57706"/>
        <dbReference type="ChEBI" id="CHEBI:59888"/>
        <dbReference type="EC" id="2.6.1.19"/>
    </reaction>
</comment>
<sequence length="470" mass="51085">MSVLEPSVSTAVPGPQTQAAIQALGEVFDARAVQIVADYDKSEGNYLVDVDGNRFLDVYSQIASIPVGYNNKHLIAAASSPTMVSALVNRPATGNFPSLAWNDALKNGLMKAAPPGLKYIFTAQSGSEANELAFKAAMMLYMRRKRGLGVEWTDEESSSCLNNAKPGSPELAIMSFENSFHGRGFGSLSTTRSKAVHKLDIPAFNWPKAPFPALKYPLEAHVEENKAEEQRCLDAVEELIKTWVSPVTAVIVEPIQSEGGDNHASADFFQGLRDLTKKHGVALIVDEVQTASHTNSVSSLGFGSTGKFWAHEHWNLTSPPDLVTFSKKAQTAGYFFGDELLIPDKAYRQFNTWIGDLARVLVSKAIIEEIQANDLVAQTARVGDLLYAEIEKLALKYPGGKVANLRGKNRGTYIAFDTTDPAKLIASMRKLGVTIGSCGKSTIRLRPMLIFTEEHIPLLVGALDKALSEL</sequence>
<dbReference type="InterPro" id="IPR015424">
    <property type="entry name" value="PyrdxlP-dep_Trfase"/>
</dbReference>
<dbReference type="InterPro" id="IPR004631">
    <property type="entry name" value="4NH2But_aminotransferase_euk"/>
</dbReference>
<evidence type="ECO:0000256" key="3">
    <source>
        <dbReference type="ARBA" id="ARBA00012912"/>
    </source>
</evidence>
<dbReference type="GO" id="GO:0008483">
    <property type="term" value="F:transaminase activity"/>
    <property type="evidence" value="ECO:0007669"/>
    <property type="project" value="UniProtKB-KW"/>
</dbReference>
<dbReference type="Gene3D" id="3.40.640.10">
    <property type="entry name" value="Type I PLP-dependent aspartate aminotransferase-like (Major domain)"/>
    <property type="match status" value="1"/>
</dbReference>
<evidence type="ECO:0000256" key="6">
    <source>
        <dbReference type="ARBA" id="ARBA00022679"/>
    </source>
</evidence>
<dbReference type="NCBIfam" id="TIGR00699">
    <property type="entry name" value="GABAtrns_euk"/>
    <property type="match status" value="1"/>
</dbReference>
<keyword evidence="13" id="KW-1185">Reference proteome</keyword>
<keyword evidence="7 11" id="KW-0663">Pyridoxal phosphate</keyword>